<evidence type="ECO:0000313" key="4">
    <source>
        <dbReference type="Proteomes" id="UP000193218"/>
    </source>
</evidence>
<dbReference type="EMBL" id="NBSH01000003">
    <property type="protein sequence ID" value="ORX39033.1"/>
    <property type="molecule type" value="Genomic_DNA"/>
</dbReference>
<sequence length="283" mass="30684">MSGKSTLSDLIRSSKNALIIRYILMASQLVLILLTFIVTLLATSEVALMVPQIVSSIILFVYFPIALFLSIRPSSVALDAARIEVAYLGIQAAFGMITMGIGITLLAGPSCHAAFSVDYLPKTLAVCKTFIGVTILNVASCSITCAWLVWLLHLVNSNVFAGRKPWRMSVARMIRARSDDSAARVTLNEHGQIVDQGGMWQLVDPSGGIGSGLNGDQWPDVHPQTPLLAQDRWDERMDARTDSGRDSDELTVVGRLQAPPPYEKLGRDAEKNEGAEFKSPAGL</sequence>
<dbReference type="AlphaFoldDB" id="A0A1Y1ULW5"/>
<reference evidence="3 4" key="1">
    <citation type="submission" date="2017-03" db="EMBL/GenBank/DDBJ databases">
        <title>Widespread Adenine N6-methylation of Active Genes in Fungi.</title>
        <authorList>
            <consortium name="DOE Joint Genome Institute"/>
            <person name="Mondo S.J."/>
            <person name="Dannebaum R.O."/>
            <person name="Kuo R.C."/>
            <person name="Louie K.B."/>
            <person name="Bewick A.J."/>
            <person name="Labutti K."/>
            <person name="Haridas S."/>
            <person name="Kuo A."/>
            <person name="Salamov A."/>
            <person name="Ahrendt S.R."/>
            <person name="Lau R."/>
            <person name="Bowen B.P."/>
            <person name="Lipzen A."/>
            <person name="Sullivan W."/>
            <person name="Andreopoulos W.B."/>
            <person name="Clum A."/>
            <person name="Lindquist E."/>
            <person name="Daum C."/>
            <person name="Northen T.R."/>
            <person name="Ramamoorthy G."/>
            <person name="Schmitz R.J."/>
            <person name="Gryganskyi A."/>
            <person name="Culley D."/>
            <person name="Magnuson J."/>
            <person name="James T.Y."/>
            <person name="O'Malley M.A."/>
            <person name="Stajich J.E."/>
            <person name="Spatafora J.W."/>
            <person name="Visel A."/>
            <person name="Grigoriev I.V."/>
        </authorList>
    </citation>
    <scope>NUCLEOTIDE SEQUENCE [LARGE SCALE GENOMIC DNA]</scope>
    <source>
        <strain evidence="3 4">NRRL Y-17943</strain>
    </source>
</reference>
<feature type="transmembrane region" description="Helical" evidence="2">
    <location>
        <begin position="20"/>
        <end position="41"/>
    </location>
</feature>
<accession>A0A1Y1ULW5</accession>
<feature type="transmembrane region" description="Helical" evidence="2">
    <location>
        <begin position="53"/>
        <end position="73"/>
    </location>
</feature>
<feature type="compositionally biased region" description="Basic and acidic residues" evidence="1">
    <location>
        <begin position="238"/>
        <end position="248"/>
    </location>
</feature>
<evidence type="ECO:0000256" key="2">
    <source>
        <dbReference type="SAM" id="Phobius"/>
    </source>
</evidence>
<dbReference type="GeneID" id="33556818"/>
<keyword evidence="2" id="KW-1133">Transmembrane helix</keyword>
<protein>
    <submittedName>
        <fullName evidence="3">Uncharacterized protein</fullName>
    </submittedName>
</protein>
<keyword evidence="2" id="KW-0812">Transmembrane</keyword>
<comment type="caution">
    <text evidence="3">The sequence shown here is derived from an EMBL/GenBank/DDBJ whole genome shotgun (WGS) entry which is preliminary data.</text>
</comment>
<feature type="compositionally biased region" description="Basic and acidic residues" evidence="1">
    <location>
        <begin position="264"/>
        <end position="276"/>
    </location>
</feature>
<proteinExistence type="predicted"/>
<dbReference type="RefSeq" id="XP_021872896.1">
    <property type="nucleotide sequence ID" value="XM_022015010.1"/>
</dbReference>
<feature type="transmembrane region" description="Helical" evidence="2">
    <location>
        <begin position="85"/>
        <end position="109"/>
    </location>
</feature>
<dbReference type="Proteomes" id="UP000193218">
    <property type="component" value="Unassembled WGS sequence"/>
</dbReference>
<feature type="region of interest" description="Disordered" evidence="1">
    <location>
        <begin position="238"/>
        <end position="283"/>
    </location>
</feature>
<dbReference type="InParanoid" id="A0A1Y1ULW5"/>
<gene>
    <name evidence="3" type="ORF">BD324DRAFT_618286</name>
</gene>
<feature type="transmembrane region" description="Helical" evidence="2">
    <location>
        <begin position="129"/>
        <end position="155"/>
    </location>
</feature>
<evidence type="ECO:0000256" key="1">
    <source>
        <dbReference type="SAM" id="MobiDB-lite"/>
    </source>
</evidence>
<evidence type="ECO:0000313" key="3">
    <source>
        <dbReference type="EMBL" id="ORX39033.1"/>
    </source>
</evidence>
<organism evidence="3 4">
    <name type="scientific">Kockovaella imperatae</name>
    <dbReference type="NCBI Taxonomy" id="4999"/>
    <lineage>
        <taxon>Eukaryota</taxon>
        <taxon>Fungi</taxon>
        <taxon>Dikarya</taxon>
        <taxon>Basidiomycota</taxon>
        <taxon>Agaricomycotina</taxon>
        <taxon>Tremellomycetes</taxon>
        <taxon>Tremellales</taxon>
        <taxon>Cuniculitremaceae</taxon>
        <taxon>Kockovaella</taxon>
    </lineage>
</organism>
<name>A0A1Y1ULW5_9TREE</name>
<keyword evidence="2" id="KW-0472">Membrane</keyword>
<keyword evidence="4" id="KW-1185">Reference proteome</keyword>